<reference evidence="1 2" key="1">
    <citation type="submission" date="2013-08" db="EMBL/GenBank/DDBJ databases">
        <authorList>
            <person name="Huang J."/>
            <person name="Wang G."/>
        </authorList>
    </citation>
    <scope>NUCLEOTIDE SEQUENCE [LARGE SCALE GENOMIC DNA]</scope>
    <source>
        <strain evidence="1 2">BH030004</strain>
    </source>
</reference>
<dbReference type="EMBL" id="AVPF01000009">
    <property type="protein sequence ID" value="KGX90175.1"/>
    <property type="molecule type" value="Genomic_DNA"/>
</dbReference>
<sequence length="43" mass="5064">MSFDYANLSEEKIKDLKELEDKHDVVLIAFDSKYKDKIEESAK</sequence>
<protein>
    <submittedName>
        <fullName evidence="1">Uncharacterized protein</fullName>
    </submittedName>
</protein>
<keyword evidence="2" id="KW-1185">Reference proteome</keyword>
<dbReference type="AlphaFoldDB" id="A0A0A5GGD4"/>
<organism evidence="1 2">
    <name type="scientific">Pontibacillus marinus BH030004 = DSM 16465</name>
    <dbReference type="NCBI Taxonomy" id="1385511"/>
    <lineage>
        <taxon>Bacteria</taxon>
        <taxon>Bacillati</taxon>
        <taxon>Bacillota</taxon>
        <taxon>Bacilli</taxon>
        <taxon>Bacillales</taxon>
        <taxon>Bacillaceae</taxon>
        <taxon>Pontibacillus</taxon>
    </lineage>
</organism>
<evidence type="ECO:0000313" key="2">
    <source>
        <dbReference type="Proteomes" id="UP000030403"/>
    </source>
</evidence>
<accession>A0A0A5GGD4</accession>
<comment type="caution">
    <text evidence="1">The sequence shown here is derived from an EMBL/GenBank/DDBJ whole genome shotgun (WGS) entry which is preliminary data.</text>
</comment>
<gene>
    <name evidence="1" type="ORF">N783_01400</name>
</gene>
<name>A0A0A5GGD4_9BACI</name>
<proteinExistence type="predicted"/>
<dbReference type="RefSeq" id="WP_267879769.1">
    <property type="nucleotide sequence ID" value="NZ_AULJ01000032.1"/>
</dbReference>
<evidence type="ECO:0000313" key="1">
    <source>
        <dbReference type="EMBL" id="KGX90175.1"/>
    </source>
</evidence>
<dbReference type="Proteomes" id="UP000030403">
    <property type="component" value="Unassembled WGS sequence"/>
</dbReference>